<dbReference type="GO" id="GO:0003824">
    <property type="term" value="F:catalytic activity"/>
    <property type="evidence" value="ECO:0007669"/>
    <property type="project" value="InterPro"/>
</dbReference>
<dbReference type="Proteomes" id="UP000803844">
    <property type="component" value="Unassembled WGS sequence"/>
</dbReference>
<dbReference type="EMBL" id="MU032347">
    <property type="protein sequence ID" value="KAF3765648.1"/>
    <property type="molecule type" value="Genomic_DNA"/>
</dbReference>
<dbReference type="SUPFAM" id="SSF89796">
    <property type="entry name" value="CoA-transferase family III (CaiB/BaiF)"/>
    <property type="match status" value="2"/>
</dbReference>
<dbReference type="Gene3D" id="3.40.50.10540">
    <property type="entry name" value="Crotonobetainyl-coa:carnitine coa-transferase, domain 1"/>
    <property type="match status" value="1"/>
</dbReference>
<dbReference type="PANTHER" id="PTHR48229">
    <property type="entry name" value="CAIB/BAIF FAMILY ENZYME (AFU_ORTHOLOGUE AFUA_1G05360)-RELATED"/>
    <property type="match status" value="1"/>
</dbReference>
<evidence type="ECO:0000256" key="1">
    <source>
        <dbReference type="ARBA" id="ARBA00008383"/>
    </source>
</evidence>
<accession>A0A9P5CNZ7</accession>
<reference evidence="2" key="1">
    <citation type="journal article" date="2020" name="Phytopathology">
        <title>Genome sequence of the chestnut blight fungus Cryphonectria parasitica EP155: A fundamental resource for an archetypical invasive plant pathogen.</title>
        <authorList>
            <person name="Crouch J.A."/>
            <person name="Dawe A."/>
            <person name="Aerts A."/>
            <person name="Barry K."/>
            <person name="Churchill A.C.L."/>
            <person name="Grimwood J."/>
            <person name="Hillman B."/>
            <person name="Milgroom M.G."/>
            <person name="Pangilinan J."/>
            <person name="Smith M."/>
            <person name="Salamov A."/>
            <person name="Schmutz J."/>
            <person name="Yadav J."/>
            <person name="Grigoriev I.V."/>
            <person name="Nuss D."/>
        </authorList>
    </citation>
    <scope>NUCLEOTIDE SEQUENCE</scope>
    <source>
        <strain evidence="2">EP155</strain>
    </source>
</reference>
<sequence>MTKEYSTAPILAGQGSYSVPAEAQKVFLNGVLQNPLIQQSLPPEALDLANRITFEGSDKPSLPINWRFAESISALKAYEATVLNVLLRRKYGAEPVRTKDVISKYFPNCDKHDNFNPLYRDLATNIYRTKDDRFFHLHGSMDPGPTLRSVGLPPDMELTTEEEALAPFTEAVSKLTADELQHLATDVYRQAGTICNTAEEFRNSEHGKANAHVGLFEVHAHENPLQKPCWWPDSASTGTSVARPLAGLKVVDLTRIIAAPAISRGLAELGASVMRITAPHLTDMSVLHPDLNHGKWNASLDLRQEADRETLRALIRDADVVLQGYRPGVLDKYGFGQQDIVDMCKGRERGIISARENCYGWQGPWMHRSGWQQISDAFGRAMGNDEPVTPVFPNSDYCTGVAGLTGILTALIQRAEKGGSYTVDAALNYYSRWLVDHVGTYSDDVWQDVWRRNGSPVFRHFHNMTYLIPRTLEAVKQSSGDTLFNPAFFTQVHSKCINADLRIVAPVLRFPGGEVKPGFHVGTRGNGVDQPRWPDDLSVEVVE</sequence>
<proteinExistence type="inferred from homology"/>
<dbReference type="Pfam" id="PF02515">
    <property type="entry name" value="CoA_transf_3"/>
    <property type="match status" value="1"/>
</dbReference>
<dbReference type="InterPro" id="IPR052985">
    <property type="entry name" value="CoA-trans_III_biosynth/detox"/>
</dbReference>
<keyword evidence="3" id="KW-1185">Reference proteome</keyword>
<dbReference type="AlphaFoldDB" id="A0A9P5CNZ7"/>
<protein>
    <submittedName>
        <fullName evidence="2">Uncharacterized protein</fullName>
    </submittedName>
</protein>
<comment type="similarity">
    <text evidence="1">Belongs to the CoA-transferase III family.</text>
</comment>
<dbReference type="InterPro" id="IPR003673">
    <property type="entry name" value="CoA-Trfase_fam_III"/>
</dbReference>
<dbReference type="PANTHER" id="PTHR48229:SF2">
    <property type="entry name" value="CAIB_BAIF FAMILY PROTEIN"/>
    <property type="match status" value="1"/>
</dbReference>
<comment type="caution">
    <text evidence="2">The sequence shown here is derived from an EMBL/GenBank/DDBJ whole genome shotgun (WGS) entry which is preliminary data.</text>
</comment>
<evidence type="ECO:0000313" key="3">
    <source>
        <dbReference type="Proteomes" id="UP000803844"/>
    </source>
</evidence>
<dbReference type="RefSeq" id="XP_040776609.1">
    <property type="nucleotide sequence ID" value="XM_040924030.1"/>
</dbReference>
<dbReference type="OrthoDB" id="2308815at2759"/>
<dbReference type="GeneID" id="63841159"/>
<gene>
    <name evidence="2" type="ORF">M406DRAFT_37529</name>
</gene>
<name>A0A9P5CNZ7_CRYP1</name>
<organism evidence="2 3">
    <name type="scientific">Cryphonectria parasitica (strain ATCC 38755 / EP155)</name>
    <dbReference type="NCBI Taxonomy" id="660469"/>
    <lineage>
        <taxon>Eukaryota</taxon>
        <taxon>Fungi</taxon>
        <taxon>Dikarya</taxon>
        <taxon>Ascomycota</taxon>
        <taxon>Pezizomycotina</taxon>
        <taxon>Sordariomycetes</taxon>
        <taxon>Sordariomycetidae</taxon>
        <taxon>Diaporthales</taxon>
        <taxon>Cryphonectriaceae</taxon>
        <taxon>Cryphonectria-Endothia species complex</taxon>
        <taxon>Cryphonectria</taxon>
    </lineage>
</organism>
<dbReference type="InterPro" id="IPR023606">
    <property type="entry name" value="CoA-Trfase_III_dom_1_sf"/>
</dbReference>
<evidence type="ECO:0000313" key="2">
    <source>
        <dbReference type="EMBL" id="KAF3765648.1"/>
    </source>
</evidence>